<dbReference type="PANTHER" id="PTHR10655:SF17">
    <property type="entry name" value="LYSOPHOSPHOLIPASE-LIKE PROTEIN 1"/>
    <property type="match status" value="1"/>
</dbReference>
<evidence type="ECO:0000256" key="1">
    <source>
        <dbReference type="ARBA" id="ARBA00006499"/>
    </source>
</evidence>
<dbReference type="PANTHER" id="PTHR10655">
    <property type="entry name" value="LYSOPHOSPHOLIPASE-RELATED"/>
    <property type="match status" value="1"/>
</dbReference>
<keyword evidence="2" id="KW-0378">Hydrolase</keyword>
<dbReference type="InterPro" id="IPR029058">
    <property type="entry name" value="AB_hydrolase_fold"/>
</dbReference>
<organism evidence="4 5">
    <name type="scientific">Thalassospira lucentensis</name>
    <dbReference type="NCBI Taxonomy" id="168935"/>
    <lineage>
        <taxon>Bacteria</taxon>
        <taxon>Pseudomonadati</taxon>
        <taxon>Pseudomonadota</taxon>
        <taxon>Alphaproteobacteria</taxon>
        <taxon>Rhodospirillales</taxon>
        <taxon>Thalassospiraceae</taxon>
        <taxon>Thalassospira</taxon>
    </lineage>
</organism>
<sequence>MTAETALNGPMLPAASGTTKSIVILLHGYGADGNDLIGLAPHFARALPDTAFYSPNAPFPCEMSPFGRQWFSLAEYDPEFLRRQPETMSGALRAMAEGAAKNSAYIDRFIDTLLAEHDLSADKLALIGFSQGTMMSLQTAPRRDPALAGVVGFSGALLGDEAFASAIKTRPPVLLVHGTADPVVPIEASRQALDILTANGFAAELHERPGLQHGIDEEGILLAMKFLQSHLG</sequence>
<dbReference type="GO" id="GO:0016787">
    <property type="term" value="F:hydrolase activity"/>
    <property type="evidence" value="ECO:0007669"/>
    <property type="project" value="UniProtKB-KW"/>
</dbReference>
<dbReference type="Pfam" id="PF02230">
    <property type="entry name" value="Abhydrolase_2"/>
    <property type="match status" value="1"/>
</dbReference>
<protein>
    <submittedName>
        <fullName evidence="4">Phospholipase</fullName>
    </submittedName>
</protein>
<comment type="caution">
    <text evidence="4">The sequence shown here is derived from an EMBL/GenBank/DDBJ whole genome shotgun (WGS) entry which is preliminary data.</text>
</comment>
<comment type="similarity">
    <text evidence="1">Belongs to the AB hydrolase superfamily. AB hydrolase 2 family.</text>
</comment>
<dbReference type="Proteomes" id="UP000076335">
    <property type="component" value="Unassembled WGS sequence"/>
</dbReference>
<reference evidence="4 5" key="1">
    <citation type="submission" date="2015-12" db="EMBL/GenBank/DDBJ databases">
        <title>Genome sequence of Thalassospira lucentensis MCCC 1A02072.</title>
        <authorList>
            <person name="Lu L."/>
            <person name="Lai Q."/>
            <person name="Shao Z."/>
            <person name="Qian P."/>
        </authorList>
    </citation>
    <scope>NUCLEOTIDE SEQUENCE [LARGE SCALE GENOMIC DNA]</scope>
    <source>
        <strain evidence="4 5">MCCC 1A02072</strain>
    </source>
</reference>
<evidence type="ECO:0000259" key="3">
    <source>
        <dbReference type="Pfam" id="PF02230"/>
    </source>
</evidence>
<gene>
    <name evidence="4" type="ORF">AUP42_00920</name>
</gene>
<dbReference type="Gene3D" id="3.40.50.1820">
    <property type="entry name" value="alpha/beta hydrolase"/>
    <property type="match status" value="1"/>
</dbReference>
<feature type="domain" description="Phospholipase/carboxylesterase/thioesterase" evidence="3">
    <location>
        <begin position="17"/>
        <end position="230"/>
    </location>
</feature>
<evidence type="ECO:0000313" key="4">
    <source>
        <dbReference type="EMBL" id="KZB64501.1"/>
    </source>
</evidence>
<evidence type="ECO:0000313" key="5">
    <source>
        <dbReference type="Proteomes" id="UP000076335"/>
    </source>
</evidence>
<evidence type="ECO:0000256" key="2">
    <source>
        <dbReference type="ARBA" id="ARBA00022801"/>
    </source>
</evidence>
<name>A0A154L4W3_9PROT</name>
<dbReference type="OrthoDB" id="9801763at2"/>
<proteinExistence type="inferred from homology"/>
<dbReference type="SUPFAM" id="SSF53474">
    <property type="entry name" value="alpha/beta-Hydrolases"/>
    <property type="match status" value="1"/>
</dbReference>
<accession>A0A154L4W3</accession>
<dbReference type="InterPro" id="IPR003140">
    <property type="entry name" value="PLipase/COase/thioEstase"/>
</dbReference>
<dbReference type="EMBL" id="LPVY01000012">
    <property type="protein sequence ID" value="KZB64501.1"/>
    <property type="molecule type" value="Genomic_DNA"/>
</dbReference>
<dbReference type="InterPro" id="IPR050565">
    <property type="entry name" value="LYPA1-2/EST-like"/>
</dbReference>
<dbReference type="AlphaFoldDB" id="A0A154L4W3"/>
<dbReference type="RefSeq" id="WP_062951763.1">
    <property type="nucleotide sequence ID" value="NZ_LPVY01000012.1"/>
</dbReference>